<dbReference type="EMBL" id="AOIN01000097">
    <property type="protein sequence ID" value="ELY94036.1"/>
    <property type="molecule type" value="Genomic_DNA"/>
</dbReference>
<reference evidence="1 2" key="1">
    <citation type="journal article" date="2014" name="PLoS Genet.">
        <title>Phylogenetically driven sequencing of extremely halophilic archaea reveals strategies for static and dynamic osmo-response.</title>
        <authorList>
            <person name="Becker E.A."/>
            <person name="Seitzer P.M."/>
            <person name="Tritt A."/>
            <person name="Larsen D."/>
            <person name="Krusor M."/>
            <person name="Yao A.I."/>
            <person name="Wu D."/>
            <person name="Madern D."/>
            <person name="Eisen J.A."/>
            <person name="Darling A.E."/>
            <person name="Facciotti M.T."/>
        </authorList>
    </citation>
    <scope>NUCLEOTIDE SEQUENCE [LARGE SCALE GENOMIC DNA]</scope>
    <source>
        <strain evidence="1 2">JCM 10990</strain>
    </source>
</reference>
<dbReference type="PATRIC" id="fig|1227492.4.peg.3770"/>
<evidence type="ECO:0000313" key="1">
    <source>
        <dbReference type="EMBL" id="ELY94036.1"/>
    </source>
</evidence>
<keyword evidence="2" id="KW-1185">Reference proteome</keyword>
<dbReference type="OrthoDB" id="194550at2157"/>
<proteinExistence type="predicted"/>
<gene>
    <name evidence="1" type="ORF">C482_18979</name>
</gene>
<sequence>MDLWTSQPDDARNEWSSEDVTDYAGRSGDLANAVNATASNAIADLGTGNTYEVSSSIDTDSIVGLAGEDCTIVVNMEGIVLPMGGSGNDVVALQGVTFDLSETVDASILTTYGAVQDHLFVKDVTIEGKRGRQVNDGGQSHTFLVQVGPQGEAFVENFTATDGSTEVSGQDRGYAIGAGADPRHEGYAVWKDCDVRQFMGNGYYMQNAPGTSVLWNCKAVNNALTNMRLGADDIVIGGRAEVNSDYPYTEQVGTLLGGNGDQWGDVVGLTLVAEGDMWGSAGIRTWTGGSPGGEGGSIRNSTFHIRSGSAPAFRIHSDRNPNLELEDVMILDESGSSNTFDIADWVEDRSNAPGTVTLNGGVQIDANTGTTFQIGDNGTLTVPDGTDYTDTDLDAADIGVDATLTESDFPNYYFDYGDGDNGGGGDPAEWLDLGTDDEYSDVDNESGVLFWLKEDIGSIEARLSQNTDGQQTAYLRDSDADVVTQTDISNLSAGDTFVLAPSEGIDGSNTYSVTVDADGDHWDRGEDSSPNYEYEDDSVEVTYGVFTSGQSTTENVRYAVSEIAARDEVVDPDWLELGLDDDQSNPNNESGVLFWLQEDIDGIEARISQNTEGHRTAYLRDSGANVVTQTDISNLNAGDTFVLSPAGGIEGSNTYSVTVDADGDHWLRGEDSSPNFDYEDDIFQVTYGVYTSGQSTTENVRYAVNEIRDL</sequence>
<dbReference type="RefSeq" id="WP_006169323.1">
    <property type="nucleotide sequence ID" value="NZ_AOIN01000097.1"/>
</dbReference>
<accession>M0A6R3</accession>
<comment type="caution">
    <text evidence="1">The sequence shown here is derived from an EMBL/GenBank/DDBJ whole genome shotgun (WGS) entry which is preliminary data.</text>
</comment>
<evidence type="ECO:0000313" key="2">
    <source>
        <dbReference type="Proteomes" id="UP000011693"/>
    </source>
</evidence>
<protein>
    <submittedName>
        <fullName evidence="1">Uncharacterized protein</fullName>
    </submittedName>
</protein>
<dbReference type="Proteomes" id="UP000011693">
    <property type="component" value="Unassembled WGS sequence"/>
</dbReference>
<organism evidence="1 2">
    <name type="scientific">Natrialba chahannaoensis JCM 10990</name>
    <dbReference type="NCBI Taxonomy" id="1227492"/>
    <lineage>
        <taxon>Archaea</taxon>
        <taxon>Methanobacteriati</taxon>
        <taxon>Methanobacteriota</taxon>
        <taxon>Stenosarchaea group</taxon>
        <taxon>Halobacteria</taxon>
        <taxon>Halobacteriales</taxon>
        <taxon>Natrialbaceae</taxon>
        <taxon>Natrialba</taxon>
    </lineage>
</organism>
<name>M0A6R3_9EURY</name>
<dbReference type="AlphaFoldDB" id="M0A6R3"/>